<dbReference type="FunCoup" id="L0HHB3">
    <property type="interactions" value="1"/>
</dbReference>
<dbReference type="Proteomes" id="UP000010824">
    <property type="component" value="Chromosome"/>
</dbReference>
<dbReference type="HOGENOM" id="CLU_034716_2_0_2"/>
<organism evidence="3 4">
    <name type="scientific">Methanoregula formicica (strain DSM 22288 / NBRC 105244 / SMSP)</name>
    <dbReference type="NCBI Taxonomy" id="593750"/>
    <lineage>
        <taxon>Archaea</taxon>
        <taxon>Methanobacteriati</taxon>
        <taxon>Methanobacteriota</taxon>
        <taxon>Stenosarchaea group</taxon>
        <taxon>Methanomicrobia</taxon>
        <taxon>Methanomicrobiales</taxon>
        <taxon>Methanoregulaceae</taxon>
        <taxon>Methanoregula</taxon>
    </lineage>
</organism>
<evidence type="ECO:0000313" key="3">
    <source>
        <dbReference type="EMBL" id="AGB02474.1"/>
    </source>
</evidence>
<feature type="compositionally biased region" description="Basic and acidic residues" evidence="1">
    <location>
        <begin position="1"/>
        <end position="23"/>
    </location>
</feature>
<evidence type="ECO:0000259" key="2">
    <source>
        <dbReference type="SMART" id="SM00382"/>
    </source>
</evidence>
<dbReference type="InterPro" id="IPR011703">
    <property type="entry name" value="ATPase_AAA-3"/>
</dbReference>
<dbReference type="CDD" id="cd00009">
    <property type="entry name" value="AAA"/>
    <property type="match status" value="1"/>
</dbReference>
<dbReference type="RefSeq" id="WP_015285437.1">
    <property type="nucleotide sequence ID" value="NC_019943.1"/>
</dbReference>
<dbReference type="InterPro" id="IPR041628">
    <property type="entry name" value="ChlI/MoxR_AAA_lid"/>
</dbReference>
<reference evidence="3 4" key="2">
    <citation type="journal article" date="2014" name="Genome Announc.">
        <title>Complete Genome Sequence of Methanoregula formicica SMSPT, a Mesophilic Hydrogenotrophic Methanogen Isolated from a Methanogenic Upflow Anaerobic Sludge Blanket Reactor.</title>
        <authorList>
            <person name="Yamamoto K."/>
            <person name="Tamaki H."/>
            <person name="Cadillo-Quiroz H."/>
            <person name="Imachi H."/>
            <person name="Kyrpides N."/>
            <person name="Woyke T."/>
            <person name="Goodwin L."/>
            <person name="Zinder S.H."/>
            <person name="Kamagata Y."/>
            <person name="Liu W.T."/>
        </authorList>
    </citation>
    <scope>NUCLEOTIDE SEQUENCE [LARGE SCALE GENOMIC DNA]</scope>
    <source>
        <strain evidence="4">DSM 22288 / NBRC 105244 / SMSP</strain>
    </source>
</reference>
<dbReference type="PIRSF" id="PIRSF002849">
    <property type="entry name" value="AAA_ATPase_chaperone_MoxR_prd"/>
    <property type="match status" value="1"/>
</dbReference>
<dbReference type="STRING" id="593750.Metfor_1439"/>
<evidence type="ECO:0000313" key="4">
    <source>
        <dbReference type="Proteomes" id="UP000010824"/>
    </source>
</evidence>
<dbReference type="InterPro" id="IPR027417">
    <property type="entry name" value="P-loop_NTPase"/>
</dbReference>
<dbReference type="Gene3D" id="1.10.8.80">
    <property type="entry name" value="Magnesium chelatase subunit I, C-Terminal domain"/>
    <property type="match status" value="1"/>
</dbReference>
<proteinExistence type="predicted"/>
<dbReference type="SUPFAM" id="SSF52540">
    <property type="entry name" value="P-loop containing nucleoside triphosphate hydrolases"/>
    <property type="match status" value="1"/>
</dbReference>
<name>L0HHB3_METFS</name>
<dbReference type="Gene3D" id="3.40.50.300">
    <property type="entry name" value="P-loop containing nucleotide triphosphate hydrolases"/>
    <property type="match status" value="1"/>
</dbReference>
<dbReference type="Pfam" id="PF17863">
    <property type="entry name" value="AAA_lid_2"/>
    <property type="match status" value="1"/>
</dbReference>
<dbReference type="GO" id="GO:0016887">
    <property type="term" value="F:ATP hydrolysis activity"/>
    <property type="evidence" value="ECO:0007669"/>
    <property type="project" value="InterPro"/>
</dbReference>
<dbReference type="InterPro" id="IPR003593">
    <property type="entry name" value="AAA+_ATPase"/>
</dbReference>
<sequence>MDHSNLEKKIVDMSRKTGREGTSRHAGIAPAGNDSESVGKETSGRLPLPELKKEVEEISGLAALINERLNEFVVGNHEVIDLILLALLNEGHILVEGVPGTAKTTIAKSIALLTGCSFNRIQGAIDLQPADMLGVRIYDQYKKEFVLRKGPVFTNILLADEINRINPKSQSAFIEAMSERQVTLDGITMPMQSPFCVIATQNPHEFEGTFPLIEVQRDRFMFSIRSDYLNPDEELSIIRRANEGMLQWETYSQSLSPILTPGALKHYIQVIRQVSIEEPVLQYIRDLVIATRTHPDIELGGSSRASLALVSGGKALAALNNRTYVIPDDIKQVSRAALTHRIILSRDAEVEGVTRGQVLEEILSKVEVL</sequence>
<dbReference type="PANTHER" id="PTHR42759:SF1">
    <property type="entry name" value="MAGNESIUM-CHELATASE SUBUNIT CHLD"/>
    <property type="match status" value="1"/>
</dbReference>
<dbReference type="GeneID" id="14307828"/>
<feature type="domain" description="AAA+ ATPase" evidence="2">
    <location>
        <begin position="89"/>
        <end position="232"/>
    </location>
</feature>
<accession>L0HHB3</accession>
<dbReference type="KEGG" id="mfo:Metfor_1439"/>
<keyword evidence="4" id="KW-1185">Reference proteome</keyword>
<protein>
    <submittedName>
        <fullName evidence="3">MoxR-like ATPase</fullName>
    </submittedName>
</protein>
<gene>
    <name evidence="3" type="ordered locus">Metfor_1439</name>
</gene>
<dbReference type="GO" id="GO:0005524">
    <property type="term" value="F:ATP binding"/>
    <property type="evidence" value="ECO:0007669"/>
    <property type="project" value="InterPro"/>
</dbReference>
<dbReference type="InterPro" id="IPR050764">
    <property type="entry name" value="CbbQ/NirQ/NorQ/GpvN"/>
</dbReference>
<dbReference type="Pfam" id="PF07726">
    <property type="entry name" value="AAA_3"/>
    <property type="match status" value="1"/>
</dbReference>
<dbReference type="InParanoid" id="L0HHB3"/>
<dbReference type="SMART" id="SM00382">
    <property type="entry name" value="AAA"/>
    <property type="match status" value="1"/>
</dbReference>
<dbReference type="eggNOG" id="arCOG00435">
    <property type="taxonomic scope" value="Archaea"/>
</dbReference>
<reference evidence="4" key="1">
    <citation type="submission" date="2011-12" db="EMBL/GenBank/DDBJ databases">
        <title>Complete sequence of Methanoregula formicicum SMSP.</title>
        <authorList>
            <person name="Lucas S."/>
            <person name="Han J."/>
            <person name="Lapidus A."/>
            <person name="Cheng J.-F."/>
            <person name="Goodwin L."/>
            <person name="Pitluck S."/>
            <person name="Peters L."/>
            <person name="Ovchinnikova G."/>
            <person name="Teshima H."/>
            <person name="Detter J.C."/>
            <person name="Han C."/>
            <person name="Tapia R."/>
            <person name="Land M."/>
            <person name="Hauser L."/>
            <person name="Kyrpides N."/>
            <person name="Ivanova N."/>
            <person name="Pagani I."/>
            <person name="Imachi H."/>
            <person name="Tamaki H."/>
            <person name="Sekiguchi Y."/>
            <person name="Kamagata Y."/>
            <person name="Cadillo-Quiroz H."/>
            <person name="Zinder S."/>
            <person name="Liu W.-T."/>
            <person name="Woyke T."/>
        </authorList>
    </citation>
    <scope>NUCLEOTIDE SEQUENCE [LARGE SCALE GENOMIC DNA]</scope>
    <source>
        <strain evidence="4">DSM 22288 / NBRC 105244 / SMSP</strain>
    </source>
</reference>
<dbReference type="AlphaFoldDB" id="L0HHB3"/>
<dbReference type="EMBL" id="CP003167">
    <property type="protein sequence ID" value="AGB02474.1"/>
    <property type="molecule type" value="Genomic_DNA"/>
</dbReference>
<evidence type="ECO:0000256" key="1">
    <source>
        <dbReference type="SAM" id="MobiDB-lite"/>
    </source>
</evidence>
<feature type="region of interest" description="Disordered" evidence="1">
    <location>
        <begin position="1"/>
        <end position="45"/>
    </location>
</feature>
<dbReference type="PANTHER" id="PTHR42759">
    <property type="entry name" value="MOXR FAMILY PROTEIN"/>
    <property type="match status" value="1"/>
</dbReference>